<dbReference type="RefSeq" id="WP_371838068.1">
    <property type="nucleotide sequence ID" value="NZ_JBGMEK010000008.1"/>
</dbReference>
<gene>
    <name evidence="2" type="ORF">ACCI49_05785</name>
</gene>
<name>A0ABV4NWK8_9GAMM</name>
<reference evidence="2 3" key="1">
    <citation type="submission" date="2024-08" db="EMBL/GenBank/DDBJ databases">
        <authorList>
            <person name="Ishaq N."/>
        </authorList>
    </citation>
    <scope>NUCLEOTIDE SEQUENCE [LARGE SCALE GENOMIC DNA]</scope>
    <source>
        <strain evidence="2 3">DSM 18651</strain>
    </source>
</reference>
<protein>
    <submittedName>
        <fullName evidence="2">DUF5993 family protein</fullName>
    </submittedName>
</protein>
<accession>A0ABV4NWK8</accession>
<evidence type="ECO:0000313" key="2">
    <source>
        <dbReference type="EMBL" id="MFA0810427.1"/>
    </source>
</evidence>
<keyword evidence="1" id="KW-0472">Membrane</keyword>
<organism evidence="2 3">
    <name type="scientific">Microbulbifer epialgicus</name>
    <dbReference type="NCBI Taxonomy" id="393907"/>
    <lineage>
        <taxon>Bacteria</taxon>
        <taxon>Pseudomonadati</taxon>
        <taxon>Pseudomonadota</taxon>
        <taxon>Gammaproteobacteria</taxon>
        <taxon>Cellvibrionales</taxon>
        <taxon>Microbulbiferaceae</taxon>
        <taxon>Microbulbifer</taxon>
    </lineage>
</organism>
<keyword evidence="1" id="KW-0812">Transmembrane</keyword>
<comment type="caution">
    <text evidence="2">The sequence shown here is derived from an EMBL/GenBank/DDBJ whole genome shotgun (WGS) entry which is preliminary data.</text>
</comment>
<evidence type="ECO:0000313" key="3">
    <source>
        <dbReference type="Proteomes" id="UP001569428"/>
    </source>
</evidence>
<feature type="transmembrane region" description="Helical" evidence="1">
    <location>
        <begin position="21"/>
        <end position="39"/>
    </location>
</feature>
<sequence length="49" mass="5953">MLPFLTILMSVWYIWKGRPKVAIGWWMVTMVVYIIWFAYHITSELNLSF</sequence>
<dbReference type="InterPro" id="IPR046035">
    <property type="entry name" value="DUF5993"/>
</dbReference>
<dbReference type="Pfam" id="PF19455">
    <property type="entry name" value="DUF5993"/>
    <property type="match status" value="1"/>
</dbReference>
<evidence type="ECO:0000256" key="1">
    <source>
        <dbReference type="SAM" id="Phobius"/>
    </source>
</evidence>
<proteinExistence type="predicted"/>
<keyword evidence="3" id="KW-1185">Reference proteome</keyword>
<dbReference type="Proteomes" id="UP001569428">
    <property type="component" value="Unassembled WGS sequence"/>
</dbReference>
<keyword evidence="1" id="KW-1133">Transmembrane helix</keyword>
<dbReference type="EMBL" id="JBGMEK010000008">
    <property type="protein sequence ID" value="MFA0810427.1"/>
    <property type="molecule type" value="Genomic_DNA"/>
</dbReference>